<feature type="region of interest" description="Disordered" evidence="1">
    <location>
        <begin position="26"/>
        <end position="52"/>
    </location>
</feature>
<sequence>MRTQGRRKALALAAVLLAGATACSASSPPAPSEAAATTAASGPATPAPQPPAVTRAQAAEAFATFVATDDLLRAGGDLRLALEINRDAEAKLTEAAFKSTGNKPPRYRWGSPTFYVPRFGAGEASPWFTVLVTRDDRPALLTFAKSGDWRLSSATRLLPGQKAPVIALDAEGYAAAVAPGDRSVTISPQYMGPLHATVAETGATGAAGLIASGPYTTDLAEEITVERDRAKADGFSYDSIFSGNDYPVYALRTEGGGALIQYSLSRNTTTTTKTAEDDYIPVPENARWAVDAHVVRRTLRLTETHQYATSVPPSSAPAAARVIAHDGTLTRASGE</sequence>
<dbReference type="Pfam" id="PF26366">
    <property type="entry name" value="DUF8094"/>
    <property type="match status" value="1"/>
</dbReference>
<proteinExistence type="predicted"/>
<dbReference type="EMBL" id="BMNH01000007">
    <property type="protein sequence ID" value="GGO69565.1"/>
    <property type="molecule type" value="Genomic_DNA"/>
</dbReference>
<keyword evidence="2" id="KW-0732">Signal</keyword>
<gene>
    <name evidence="4" type="ORF">GCM10012289_31010</name>
</gene>
<feature type="domain" description="DUF8094" evidence="3">
    <location>
        <begin position="51"/>
        <end position="334"/>
    </location>
</feature>
<evidence type="ECO:0000259" key="3">
    <source>
        <dbReference type="Pfam" id="PF26366"/>
    </source>
</evidence>
<feature type="compositionally biased region" description="Low complexity" evidence="1">
    <location>
        <begin position="26"/>
        <end position="44"/>
    </location>
</feature>
<dbReference type="RefSeq" id="WP_189124784.1">
    <property type="nucleotide sequence ID" value="NZ_BMNH01000007.1"/>
</dbReference>
<reference evidence="4" key="2">
    <citation type="submission" date="2020-09" db="EMBL/GenBank/DDBJ databases">
        <authorList>
            <person name="Sun Q."/>
            <person name="Zhou Y."/>
        </authorList>
    </citation>
    <scope>NUCLEOTIDE SEQUENCE</scope>
    <source>
        <strain evidence="4">CGMCC 4.7368</strain>
    </source>
</reference>
<evidence type="ECO:0000256" key="2">
    <source>
        <dbReference type="SAM" id="SignalP"/>
    </source>
</evidence>
<reference evidence="4" key="1">
    <citation type="journal article" date="2014" name="Int. J. Syst. Evol. Microbiol.">
        <title>Complete genome sequence of Corynebacterium casei LMG S-19264T (=DSM 44701T), isolated from a smear-ripened cheese.</title>
        <authorList>
            <consortium name="US DOE Joint Genome Institute (JGI-PGF)"/>
            <person name="Walter F."/>
            <person name="Albersmeier A."/>
            <person name="Kalinowski J."/>
            <person name="Ruckert C."/>
        </authorList>
    </citation>
    <scope>NUCLEOTIDE SEQUENCE</scope>
    <source>
        <strain evidence="4">CGMCC 4.7368</strain>
    </source>
</reference>
<keyword evidence="5" id="KW-1185">Reference proteome</keyword>
<dbReference type="InterPro" id="IPR006311">
    <property type="entry name" value="TAT_signal"/>
</dbReference>
<evidence type="ECO:0000313" key="4">
    <source>
        <dbReference type="EMBL" id="GGO69565.1"/>
    </source>
</evidence>
<dbReference type="Proteomes" id="UP000646523">
    <property type="component" value="Unassembled WGS sequence"/>
</dbReference>
<organism evidence="4 5">
    <name type="scientific">Nonomuraea cavernae</name>
    <dbReference type="NCBI Taxonomy" id="2045107"/>
    <lineage>
        <taxon>Bacteria</taxon>
        <taxon>Bacillati</taxon>
        <taxon>Actinomycetota</taxon>
        <taxon>Actinomycetes</taxon>
        <taxon>Streptosporangiales</taxon>
        <taxon>Streptosporangiaceae</taxon>
        <taxon>Nonomuraea</taxon>
    </lineage>
</organism>
<dbReference type="PROSITE" id="PS51318">
    <property type="entry name" value="TAT"/>
    <property type="match status" value="1"/>
</dbReference>
<protein>
    <recommendedName>
        <fullName evidence="3">DUF8094 domain-containing protein</fullName>
    </recommendedName>
</protein>
<name>A0A917YYY8_9ACTN</name>
<dbReference type="PROSITE" id="PS51257">
    <property type="entry name" value="PROKAR_LIPOPROTEIN"/>
    <property type="match status" value="1"/>
</dbReference>
<feature type="signal peptide" evidence="2">
    <location>
        <begin position="1"/>
        <end position="25"/>
    </location>
</feature>
<dbReference type="InterPro" id="IPR058407">
    <property type="entry name" value="DUF8094"/>
</dbReference>
<comment type="caution">
    <text evidence="4">The sequence shown here is derived from an EMBL/GenBank/DDBJ whole genome shotgun (WGS) entry which is preliminary data.</text>
</comment>
<accession>A0A917YYY8</accession>
<dbReference type="AlphaFoldDB" id="A0A917YYY8"/>
<feature type="chain" id="PRO_5039387600" description="DUF8094 domain-containing protein" evidence="2">
    <location>
        <begin position="26"/>
        <end position="335"/>
    </location>
</feature>
<evidence type="ECO:0000313" key="5">
    <source>
        <dbReference type="Proteomes" id="UP000646523"/>
    </source>
</evidence>
<evidence type="ECO:0000256" key="1">
    <source>
        <dbReference type="SAM" id="MobiDB-lite"/>
    </source>
</evidence>